<evidence type="ECO:0000313" key="1">
    <source>
        <dbReference type="EMBL" id="QSG05132.1"/>
    </source>
</evidence>
<evidence type="ECO:0000313" key="2">
    <source>
        <dbReference type="Proteomes" id="UP000663525"/>
    </source>
</evidence>
<reference evidence="1" key="1">
    <citation type="submission" date="2020-11" db="EMBL/GenBank/DDBJ databases">
        <title>Carbohydrate-dependent, anaerobic sulfur respiration: A novel catabolism in halophilic archaea.</title>
        <authorList>
            <person name="Sorokin D.Y."/>
            <person name="Messina E."/>
            <person name="Smedile F."/>
            <person name="La Cono V."/>
            <person name="Hallsworth J.E."/>
            <person name="Yakimov M.M."/>
        </authorList>
    </citation>
    <scope>NUCLEOTIDE SEQUENCE</scope>
    <source>
        <strain evidence="1">HSR12-1</strain>
    </source>
</reference>
<gene>
    <name evidence="1" type="ORF">HSR121_0778</name>
</gene>
<proteinExistence type="predicted"/>
<organism evidence="1 2">
    <name type="scientific">Halapricum desulfuricans</name>
    <dbReference type="NCBI Taxonomy" id="2841257"/>
    <lineage>
        <taxon>Archaea</taxon>
        <taxon>Methanobacteriati</taxon>
        <taxon>Methanobacteriota</taxon>
        <taxon>Stenosarchaea group</taxon>
        <taxon>Halobacteria</taxon>
        <taxon>Halobacteriales</taxon>
        <taxon>Haloarculaceae</taxon>
        <taxon>Halapricum</taxon>
    </lineage>
</organism>
<dbReference type="Proteomes" id="UP000663525">
    <property type="component" value="Chromosome"/>
</dbReference>
<dbReference type="AlphaFoldDB" id="A0A897MX15"/>
<name>A0A897MX15_9EURY</name>
<protein>
    <submittedName>
        <fullName evidence="1">Uncharacterized protein</fullName>
    </submittedName>
</protein>
<accession>A0A897MX15</accession>
<dbReference type="EMBL" id="CP064787">
    <property type="protein sequence ID" value="QSG05132.1"/>
    <property type="molecule type" value="Genomic_DNA"/>
</dbReference>
<sequence>MEVFTERGHQDISPILSEDVCESIGSVNKPAWGPELDTFLLTAHYVYIVS</sequence>